<evidence type="ECO:0000256" key="3">
    <source>
        <dbReference type="ARBA" id="ARBA00022695"/>
    </source>
</evidence>
<sequence length="462" mass="52586">MTQTPLEKVLAARESIHAIKHALIQQYKLPVVSMALNIAGWPKTDRQKRKFFFHMLNKLHEHLYANRLPVSPQTARIIDNDNGLTFIACINAPEDSAQIKIISERFEANQVLGRFIDVDVIDESGEIVSSEKQKVCFFCGQYPAIDCMRNQRHTTEELRKFQQNKIQDFLIGNHRKNQSHKLTELTIYALFTEASLHPKPGLVSPFDNGAHNDMDFNTFSRSISALSPIFNQFYLKCLDPNQNLTIEDMRIWGIQAEKKMNAATEGINTHKGAIFLMLLVGKIITDIIKTNESISIQTIKNGLKNYNKHIENDKAQVYEQTHGNIVQKAFPQLKAGIRQQVMDGLPAVFQGGIIPMYTRHFSPQQKIEELSATLKISLLSIMEENIDSNIIHRGGPELLKILQQKAKESKVALLENQNHTYNEFCKWTKNKNLSPGGSADLLALTIFIYLCTINPLLKPYEF</sequence>
<dbReference type="PANTHER" id="PTHR30201">
    <property type="entry name" value="TRIPHOSPHORIBOSYL-DEPHOSPHO-COA SYNTHASE"/>
    <property type="match status" value="1"/>
</dbReference>
<comment type="catalytic activity">
    <reaction evidence="6">
        <text>apo-[citrate lyase ACP] + 2'-(5''-triphospho-alpha-D-ribosyl)-3'-dephospho-CoA = holo-[citrate lyase ACP] + diphosphate</text>
        <dbReference type="Rhea" id="RHEA:16333"/>
        <dbReference type="Rhea" id="RHEA-COMP:10157"/>
        <dbReference type="Rhea" id="RHEA-COMP:10158"/>
        <dbReference type="ChEBI" id="CHEBI:29999"/>
        <dbReference type="ChEBI" id="CHEBI:33019"/>
        <dbReference type="ChEBI" id="CHEBI:61378"/>
        <dbReference type="ChEBI" id="CHEBI:82683"/>
        <dbReference type="EC" id="2.7.7.61"/>
    </reaction>
</comment>
<reference evidence="7 8" key="1">
    <citation type="submission" date="2015-11" db="EMBL/GenBank/DDBJ databases">
        <title>Description and complete genome sequence of a novel strain predominating in hypersaline microbial mats and representing a new family of the Bacteriodetes phylum.</title>
        <authorList>
            <person name="Spring S."/>
            <person name="Bunk B."/>
            <person name="Sproer C."/>
            <person name="Klenk H.-P."/>
        </authorList>
    </citation>
    <scope>NUCLEOTIDE SEQUENCE [LARGE SCALE GENOMIC DNA]</scope>
    <source>
        <strain evidence="7 8">L21-Spi-D4</strain>
    </source>
</reference>
<proteinExistence type="predicted"/>
<dbReference type="OrthoDB" id="114886at2"/>
<dbReference type="EC" id="2.4.2.52" evidence="7"/>
<dbReference type="Pfam" id="PF01874">
    <property type="entry name" value="CitG"/>
    <property type="match status" value="1"/>
</dbReference>
<keyword evidence="8" id="KW-1185">Reference proteome</keyword>
<dbReference type="GO" id="GO:0046917">
    <property type="term" value="F:triphosphoribosyl-dephospho-CoA synthase activity"/>
    <property type="evidence" value="ECO:0007669"/>
    <property type="project" value="UniProtKB-EC"/>
</dbReference>
<dbReference type="PANTHER" id="PTHR30201:SF2">
    <property type="entry name" value="2-(5''-TRIPHOSPHORIBOSYL)-3'-DEPHOSPHOCOENZYME-A SYNTHASE"/>
    <property type="match status" value="1"/>
</dbReference>
<keyword evidence="7" id="KW-0328">Glycosyltransferase</keyword>
<comment type="catalytic activity">
    <reaction evidence="1">
        <text>3'-dephospho-CoA + ATP = 2'-(5''-triphospho-alpha-D-ribosyl)-3'-dephospho-CoA + adenine</text>
        <dbReference type="Rhea" id="RHEA:15117"/>
        <dbReference type="ChEBI" id="CHEBI:16708"/>
        <dbReference type="ChEBI" id="CHEBI:30616"/>
        <dbReference type="ChEBI" id="CHEBI:57328"/>
        <dbReference type="ChEBI" id="CHEBI:61378"/>
        <dbReference type="EC" id="2.4.2.52"/>
    </reaction>
</comment>
<dbReference type="InterPro" id="IPR002736">
    <property type="entry name" value="CitG"/>
</dbReference>
<dbReference type="STRING" id="1307839.L21SP5_03884"/>
<dbReference type="Pfam" id="PF03802">
    <property type="entry name" value="CitX"/>
    <property type="match status" value="1"/>
</dbReference>
<evidence type="ECO:0000256" key="2">
    <source>
        <dbReference type="ARBA" id="ARBA00022679"/>
    </source>
</evidence>
<dbReference type="GO" id="GO:0051191">
    <property type="term" value="P:prosthetic group biosynthetic process"/>
    <property type="evidence" value="ECO:0007669"/>
    <property type="project" value="InterPro"/>
</dbReference>
<dbReference type="Gene3D" id="1.10.4200.10">
    <property type="entry name" value="Triphosphoribosyl-dephospho-CoA protein"/>
    <property type="match status" value="1"/>
</dbReference>
<dbReference type="GO" id="GO:0016757">
    <property type="term" value="F:glycosyltransferase activity"/>
    <property type="evidence" value="ECO:0007669"/>
    <property type="project" value="UniProtKB-KW"/>
</dbReference>
<dbReference type="InterPro" id="IPR005551">
    <property type="entry name" value="CitX"/>
</dbReference>
<evidence type="ECO:0000313" key="7">
    <source>
        <dbReference type="EMBL" id="ALO17476.1"/>
    </source>
</evidence>
<dbReference type="RefSeq" id="WP_057954737.1">
    <property type="nucleotide sequence ID" value="NZ_CP013118.1"/>
</dbReference>
<keyword evidence="2 7" id="KW-0808">Transferase</keyword>
<evidence type="ECO:0000313" key="8">
    <source>
        <dbReference type="Proteomes" id="UP000064893"/>
    </source>
</evidence>
<evidence type="ECO:0000256" key="5">
    <source>
        <dbReference type="ARBA" id="ARBA00022840"/>
    </source>
</evidence>
<protein>
    <submittedName>
        <fullName evidence="7">2-(5''-triphosphoribosyl)-3'-dephosphocoenzyme-A synthase</fullName>
        <ecNumber evidence="7">2.4.2.52</ecNumber>
    </submittedName>
</protein>
<keyword evidence="3" id="KW-0548">Nucleotidyltransferase</keyword>
<keyword evidence="4" id="KW-0547">Nucleotide-binding</keyword>
<evidence type="ECO:0000256" key="4">
    <source>
        <dbReference type="ARBA" id="ARBA00022741"/>
    </source>
</evidence>
<keyword evidence="5" id="KW-0067">ATP-binding</keyword>
<gene>
    <name evidence="7" type="primary">citG</name>
    <name evidence="7" type="ORF">L21SP5_03884</name>
</gene>
<dbReference type="GO" id="GO:0005524">
    <property type="term" value="F:ATP binding"/>
    <property type="evidence" value="ECO:0007669"/>
    <property type="project" value="UniProtKB-KW"/>
</dbReference>
<evidence type="ECO:0000256" key="6">
    <source>
        <dbReference type="ARBA" id="ARBA00048574"/>
    </source>
</evidence>
<organism evidence="7 8">
    <name type="scientific">Salinivirga cyanobacteriivorans</name>
    <dbReference type="NCBI Taxonomy" id="1307839"/>
    <lineage>
        <taxon>Bacteria</taxon>
        <taxon>Pseudomonadati</taxon>
        <taxon>Bacteroidota</taxon>
        <taxon>Bacteroidia</taxon>
        <taxon>Bacteroidales</taxon>
        <taxon>Salinivirgaceae</taxon>
        <taxon>Salinivirga</taxon>
    </lineage>
</organism>
<name>A0A0S2I5K5_9BACT</name>
<dbReference type="GO" id="GO:0050519">
    <property type="term" value="F:holo-citrate lyase synthase activity"/>
    <property type="evidence" value="ECO:0007669"/>
    <property type="project" value="UniProtKB-EC"/>
</dbReference>
<accession>A0A0S2I5K5</accession>
<dbReference type="EMBL" id="CP013118">
    <property type="protein sequence ID" value="ALO17476.1"/>
    <property type="molecule type" value="Genomic_DNA"/>
</dbReference>
<dbReference type="Proteomes" id="UP000064893">
    <property type="component" value="Chromosome"/>
</dbReference>
<evidence type="ECO:0000256" key="1">
    <source>
        <dbReference type="ARBA" id="ARBA00001210"/>
    </source>
</evidence>
<dbReference type="AlphaFoldDB" id="A0A0S2I5K5"/>
<dbReference type="KEGG" id="blq:L21SP5_03884"/>
<dbReference type="PATRIC" id="fig|1307839.3.peg.4145"/>